<dbReference type="Proteomes" id="UP000756921">
    <property type="component" value="Unassembled WGS sequence"/>
</dbReference>
<accession>A0A9P6GI72</accession>
<evidence type="ECO:0000313" key="4">
    <source>
        <dbReference type="Proteomes" id="UP000756921"/>
    </source>
</evidence>
<name>A0A9P6GI72_9PLEO</name>
<reference evidence="3" key="1">
    <citation type="journal article" date="2020" name="Mol. Plant Microbe Interact.">
        <title>Genome Sequence of the Biocontrol Agent Coniothyrium minitans strain Conio (IMI 134523).</title>
        <authorList>
            <person name="Patel D."/>
            <person name="Shittu T.A."/>
            <person name="Baroncelli R."/>
            <person name="Muthumeenakshi S."/>
            <person name="Osborne T.H."/>
            <person name="Janganan T.K."/>
            <person name="Sreenivasaprasad S."/>
        </authorList>
    </citation>
    <scope>NUCLEOTIDE SEQUENCE</scope>
    <source>
        <strain evidence="3">Conio</strain>
    </source>
</reference>
<dbReference type="EMBL" id="WJXW01000005">
    <property type="protein sequence ID" value="KAF9735839.1"/>
    <property type="molecule type" value="Genomic_DNA"/>
</dbReference>
<feature type="chain" id="PRO_5040130351" evidence="2">
    <location>
        <begin position="25"/>
        <end position="446"/>
    </location>
</feature>
<dbReference type="OrthoDB" id="3793772at2759"/>
<comment type="caution">
    <text evidence="3">The sequence shown here is derived from an EMBL/GenBank/DDBJ whole genome shotgun (WGS) entry which is preliminary data.</text>
</comment>
<protein>
    <submittedName>
        <fullName evidence="3">Uncharacterized protein</fullName>
    </submittedName>
</protein>
<keyword evidence="2" id="KW-0732">Signal</keyword>
<sequence length="446" mass="46757">MAHMAQLLIFYFGVFAQLISLATAADCSQQRKEGDPSGVQIADALTKNNALSNICSGNFSPQSETDNTWNYWYINYIVHRDDGTQALQNCNDAFQNIIDQCISGGNYWGGEWSLNGFKYSISNSIYDQTPNNPLAPGDAGGPLPTPSSSEAAAPPAGATVVTETIDGNAVPVTFVPTTFPDYATLTSTTTVTTTTSDDSGNVVVIPWIVGPGGIAFVPIGGVPLPPGITPPPVAPTDPNSPTDPDNNPTTDDQPSSSSSSSSACKKSLTFAAAAGTPREGFQIPIWVRTGRTPTSSSSSSFKKPNVQTVTADCNVCTLIEGSLHPVCTPIPECTLTPSTSTSADPPAQTSYPACAGWTLGALVAGASVGVGCLVRIGASIIARIASMLIMCVKGPMACHVVDSSETHCLCYDVEKMRDHLSTDITIQPEDATKLFDYAMPFFFDTA</sequence>
<gene>
    <name evidence="3" type="ORF">PMIN01_05754</name>
</gene>
<feature type="region of interest" description="Disordered" evidence="1">
    <location>
        <begin position="227"/>
        <end position="263"/>
    </location>
</feature>
<feature type="compositionally biased region" description="Low complexity" evidence="1">
    <location>
        <begin position="146"/>
        <end position="155"/>
    </location>
</feature>
<keyword evidence="4" id="KW-1185">Reference proteome</keyword>
<evidence type="ECO:0000256" key="2">
    <source>
        <dbReference type="SAM" id="SignalP"/>
    </source>
</evidence>
<feature type="compositionally biased region" description="Low complexity" evidence="1">
    <location>
        <begin position="236"/>
        <end position="262"/>
    </location>
</feature>
<feature type="region of interest" description="Disordered" evidence="1">
    <location>
        <begin position="130"/>
        <end position="155"/>
    </location>
</feature>
<proteinExistence type="predicted"/>
<feature type="signal peptide" evidence="2">
    <location>
        <begin position="1"/>
        <end position="24"/>
    </location>
</feature>
<dbReference type="AlphaFoldDB" id="A0A9P6GI72"/>
<evidence type="ECO:0000256" key="1">
    <source>
        <dbReference type="SAM" id="MobiDB-lite"/>
    </source>
</evidence>
<organism evidence="3 4">
    <name type="scientific">Paraphaeosphaeria minitans</name>
    <dbReference type="NCBI Taxonomy" id="565426"/>
    <lineage>
        <taxon>Eukaryota</taxon>
        <taxon>Fungi</taxon>
        <taxon>Dikarya</taxon>
        <taxon>Ascomycota</taxon>
        <taxon>Pezizomycotina</taxon>
        <taxon>Dothideomycetes</taxon>
        <taxon>Pleosporomycetidae</taxon>
        <taxon>Pleosporales</taxon>
        <taxon>Massarineae</taxon>
        <taxon>Didymosphaeriaceae</taxon>
        <taxon>Paraphaeosphaeria</taxon>
    </lineage>
</organism>
<evidence type="ECO:0000313" key="3">
    <source>
        <dbReference type="EMBL" id="KAF9735839.1"/>
    </source>
</evidence>